<dbReference type="AlphaFoldDB" id="A0A6I6MLQ0"/>
<dbReference type="EMBL" id="CP047045">
    <property type="protein sequence ID" value="QGZ93637.1"/>
    <property type="molecule type" value="Genomic_DNA"/>
</dbReference>
<proteinExistence type="predicted"/>
<keyword evidence="2" id="KW-1185">Reference proteome</keyword>
<dbReference type="Proteomes" id="UP000431269">
    <property type="component" value="Chromosome"/>
</dbReference>
<dbReference type="InterPro" id="IPR011010">
    <property type="entry name" value="DNA_brk_join_enz"/>
</dbReference>
<organism evidence="1 2">
    <name type="scientific">Terricaulis silvestris</name>
    <dbReference type="NCBI Taxonomy" id="2686094"/>
    <lineage>
        <taxon>Bacteria</taxon>
        <taxon>Pseudomonadati</taxon>
        <taxon>Pseudomonadota</taxon>
        <taxon>Alphaproteobacteria</taxon>
        <taxon>Caulobacterales</taxon>
        <taxon>Caulobacteraceae</taxon>
        <taxon>Terricaulis</taxon>
    </lineage>
</organism>
<evidence type="ECO:0000313" key="2">
    <source>
        <dbReference type="Proteomes" id="UP000431269"/>
    </source>
</evidence>
<dbReference type="GO" id="GO:0003677">
    <property type="term" value="F:DNA binding"/>
    <property type="evidence" value="ECO:0007669"/>
    <property type="project" value="InterPro"/>
</dbReference>
<protein>
    <submittedName>
        <fullName evidence="1">Site-specific recombinase XerD</fullName>
    </submittedName>
</protein>
<reference evidence="2" key="1">
    <citation type="submission" date="2019-12" db="EMBL/GenBank/DDBJ databases">
        <title>Complete genome of Terracaulis silvestris 0127_4.</title>
        <authorList>
            <person name="Vieira S."/>
            <person name="Riedel T."/>
            <person name="Sproer C."/>
            <person name="Pascual J."/>
            <person name="Boedeker C."/>
            <person name="Overmann J."/>
        </authorList>
    </citation>
    <scope>NUCLEOTIDE SEQUENCE [LARGE SCALE GENOMIC DNA]</scope>
    <source>
        <strain evidence="2">0127_4</strain>
    </source>
</reference>
<dbReference type="KEGG" id="tsv:DSM104635_00449"/>
<gene>
    <name evidence="1" type="ORF">DSM104635_00449</name>
</gene>
<accession>A0A6I6MLQ0</accession>
<dbReference type="SUPFAM" id="SSF56349">
    <property type="entry name" value="DNA breaking-rejoining enzymes"/>
    <property type="match status" value="1"/>
</dbReference>
<name>A0A6I6MLQ0_9CAUL</name>
<sequence>MAESLGERPLGIDQFRRLRSVTKRYLIPYFGRYPIDRITRRETIGYAPWRKMYYSNGPGVAETSISYQRNGKVVARPPRKSAAPARSTVAKDVEAFNKIIAFAQAQHQELDWSVVPRLEGVTKGARLPRPRARFKPDQVKLIFQTAIDRAGDPKIDRRPTACYARDITLSLIRFLWTTGARPTEALALRVGDLEFAKAPKGTMIPGIGRLHGNAYVGDWGEPDLDHPQIESVDGMYEYVVALADAEAVAVADVADDAGKGVAGTAGELAFAGIGEGERGDDREEQRGDE</sequence>
<evidence type="ECO:0000313" key="1">
    <source>
        <dbReference type="EMBL" id="QGZ93637.1"/>
    </source>
</evidence>